<dbReference type="AlphaFoldDB" id="A0AAD9JVQ0"/>
<keyword evidence="2" id="KW-1185">Reference proteome</keyword>
<sequence>MPKTTWPDVAKKLETCLADISTWMSANMLKLNEEKTELIIFNPKHQVRMTEELRLQALQGTAPQYLEELVVPYQPTRSLRSESGAFLAVPATHGVTYVKDNKVKISQLRRVNQSPHDGTVARRASNPRPFGYEFYALTNCAITARLVSFR</sequence>
<organism evidence="1 2">
    <name type="scientific">Paralvinella palmiformis</name>
    <dbReference type="NCBI Taxonomy" id="53620"/>
    <lineage>
        <taxon>Eukaryota</taxon>
        <taxon>Metazoa</taxon>
        <taxon>Spiralia</taxon>
        <taxon>Lophotrochozoa</taxon>
        <taxon>Annelida</taxon>
        <taxon>Polychaeta</taxon>
        <taxon>Sedentaria</taxon>
        <taxon>Canalipalpata</taxon>
        <taxon>Terebellida</taxon>
        <taxon>Terebelliformia</taxon>
        <taxon>Alvinellidae</taxon>
        <taxon>Paralvinella</taxon>
    </lineage>
</organism>
<accession>A0AAD9JVQ0</accession>
<dbReference type="Proteomes" id="UP001208570">
    <property type="component" value="Unassembled WGS sequence"/>
</dbReference>
<reference evidence="1" key="1">
    <citation type="journal article" date="2023" name="Mol. Biol. Evol.">
        <title>Third-Generation Sequencing Reveals the Adaptive Role of the Epigenome in Three Deep-Sea Polychaetes.</title>
        <authorList>
            <person name="Perez M."/>
            <person name="Aroh O."/>
            <person name="Sun Y."/>
            <person name="Lan Y."/>
            <person name="Juniper S.K."/>
            <person name="Young C.R."/>
            <person name="Angers B."/>
            <person name="Qian P.Y."/>
        </authorList>
    </citation>
    <scope>NUCLEOTIDE SEQUENCE</scope>
    <source>
        <strain evidence="1">P08H-3</strain>
    </source>
</reference>
<evidence type="ECO:0000313" key="1">
    <source>
        <dbReference type="EMBL" id="KAK2159884.1"/>
    </source>
</evidence>
<dbReference type="EMBL" id="JAODUP010000144">
    <property type="protein sequence ID" value="KAK2159884.1"/>
    <property type="molecule type" value="Genomic_DNA"/>
</dbReference>
<evidence type="ECO:0000313" key="2">
    <source>
        <dbReference type="Proteomes" id="UP001208570"/>
    </source>
</evidence>
<gene>
    <name evidence="1" type="ORF">LSH36_144g05035</name>
</gene>
<comment type="caution">
    <text evidence="1">The sequence shown here is derived from an EMBL/GenBank/DDBJ whole genome shotgun (WGS) entry which is preliminary data.</text>
</comment>
<name>A0AAD9JVQ0_9ANNE</name>
<protein>
    <submittedName>
        <fullName evidence="1">Uncharacterized protein</fullName>
    </submittedName>
</protein>
<proteinExistence type="predicted"/>